<accession>A0A222P5N2</accession>
<keyword evidence="2" id="KW-1185">Reference proteome</keyword>
<dbReference type="Proteomes" id="UP000201728">
    <property type="component" value="Chromosome"/>
</dbReference>
<gene>
    <name evidence="1" type="ORF">clem_13075</name>
</gene>
<sequence>MQHSLDMIAALALSGLCLRLLWGLDFSFKA</sequence>
<dbReference type="AlphaFoldDB" id="A0A222P5N2"/>
<evidence type="ECO:0000313" key="2">
    <source>
        <dbReference type="Proteomes" id="UP000201728"/>
    </source>
</evidence>
<organism evidence="1 2">
    <name type="scientific">Legionella clemsonensis</name>
    <dbReference type="NCBI Taxonomy" id="1867846"/>
    <lineage>
        <taxon>Bacteria</taxon>
        <taxon>Pseudomonadati</taxon>
        <taxon>Pseudomonadota</taxon>
        <taxon>Gammaproteobacteria</taxon>
        <taxon>Legionellales</taxon>
        <taxon>Legionellaceae</taxon>
        <taxon>Legionella</taxon>
    </lineage>
</organism>
<protein>
    <submittedName>
        <fullName evidence="1">Uncharacterized protein</fullName>
    </submittedName>
</protein>
<dbReference type="KEGG" id="lcd:clem_13075"/>
<reference evidence="2" key="1">
    <citation type="submission" date="2016-07" db="EMBL/GenBank/DDBJ databases">
        <authorList>
            <person name="Florea S."/>
            <person name="Webb J.S."/>
            <person name="Jaromczyk J."/>
            <person name="Schardl C.L."/>
        </authorList>
    </citation>
    <scope>NUCLEOTIDE SEQUENCE [LARGE SCALE GENOMIC DNA]</scope>
    <source>
        <strain evidence="2">CDC-D5610</strain>
    </source>
</reference>
<evidence type="ECO:0000313" key="1">
    <source>
        <dbReference type="EMBL" id="ASQ47148.1"/>
    </source>
</evidence>
<proteinExistence type="predicted"/>
<dbReference type="EMBL" id="CP016397">
    <property type="protein sequence ID" value="ASQ47148.1"/>
    <property type="molecule type" value="Genomic_DNA"/>
</dbReference>
<name>A0A222P5N2_9GAMM</name>